<evidence type="ECO:0000313" key="2">
    <source>
        <dbReference type="EMBL" id="MYM57027.1"/>
    </source>
</evidence>
<dbReference type="RefSeq" id="WP_160974939.1">
    <property type="nucleotide sequence ID" value="NZ_WWEN01000009.1"/>
</dbReference>
<evidence type="ECO:0000256" key="1">
    <source>
        <dbReference type="SAM" id="SignalP"/>
    </source>
</evidence>
<name>A0A6L8LLW5_9RHOB</name>
<reference evidence="2 3" key="1">
    <citation type="submission" date="2020-01" db="EMBL/GenBank/DDBJ databases">
        <authorList>
            <person name="Chen S."/>
        </authorList>
    </citation>
    <scope>NUCLEOTIDE SEQUENCE [LARGE SCALE GENOMIC DNA]</scope>
    <source>
        <strain evidence="2 3">GS-10</strain>
    </source>
</reference>
<dbReference type="PROSITE" id="PS51257">
    <property type="entry name" value="PROKAR_LIPOPROTEIN"/>
    <property type="match status" value="1"/>
</dbReference>
<evidence type="ECO:0000313" key="3">
    <source>
        <dbReference type="Proteomes" id="UP000479043"/>
    </source>
</evidence>
<accession>A0A6L8LLW5</accession>
<sequence>MFKFLPLLAVSVLMSCGAARQPKYAVSCMFEVDAPGSYVSAAGPVATNVVPGEGGTAEGAAALNACIQAKAAQDGVPFQTVIASNQTSKLRKTPEGQVVRDYSYGTPPSAAAVAPRYPAPGVVRSGSSPICPRRASVMYGGSGYCVVE</sequence>
<dbReference type="Proteomes" id="UP000479043">
    <property type="component" value="Unassembled WGS sequence"/>
</dbReference>
<evidence type="ECO:0008006" key="4">
    <source>
        <dbReference type="Google" id="ProtNLM"/>
    </source>
</evidence>
<feature type="signal peptide" evidence="1">
    <location>
        <begin position="1"/>
        <end position="20"/>
    </location>
</feature>
<organism evidence="2 3">
    <name type="scientific">Thalassovita mangrovi</name>
    <dbReference type="NCBI Taxonomy" id="2692236"/>
    <lineage>
        <taxon>Bacteria</taxon>
        <taxon>Pseudomonadati</taxon>
        <taxon>Pseudomonadota</taxon>
        <taxon>Alphaproteobacteria</taxon>
        <taxon>Rhodobacterales</taxon>
        <taxon>Roseobacteraceae</taxon>
        <taxon>Thalassovita</taxon>
    </lineage>
</organism>
<protein>
    <recommendedName>
        <fullName evidence="4">Lipoprotein</fullName>
    </recommendedName>
</protein>
<comment type="caution">
    <text evidence="2">The sequence shown here is derived from an EMBL/GenBank/DDBJ whole genome shotgun (WGS) entry which is preliminary data.</text>
</comment>
<dbReference type="AlphaFoldDB" id="A0A6L8LLW5"/>
<gene>
    <name evidence="2" type="ORF">GR167_17050</name>
</gene>
<proteinExistence type="predicted"/>
<keyword evidence="1" id="KW-0732">Signal</keyword>
<feature type="chain" id="PRO_5026764480" description="Lipoprotein" evidence="1">
    <location>
        <begin position="21"/>
        <end position="148"/>
    </location>
</feature>
<keyword evidence="3" id="KW-1185">Reference proteome</keyword>
<dbReference type="EMBL" id="WWEN01000009">
    <property type="protein sequence ID" value="MYM57027.1"/>
    <property type="molecule type" value="Genomic_DNA"/>
</dbReference>